<sequence>MGFGNSGEPQVEQSKHVEFCSGPCHAELILQTLNTYRQSGLFTDVVLLAGTEEFPCHRATLSANSAYFRAMFHGSLKESRQDMVKIPGISPCTMETLLNFMYEGKADIQEESVEKLFQASDLLQVTVLRDACVEFLEKRVNHSNCLGILGFARSFFIQSLSERCQALVFRDFAEVCQHEEFLLLSQEELAAFLSSEQLAVEREEIVLEAVLKWVHHDAPCRKGALKELLGLVRLPLLDPVYFFNKVETDDVIQDSRECRPLLLEARKYHVLGNEVRSPRTHPRSFTGLSEIIAVIGGCDKKGFTQLSFTEKYNPETTEWVSAASIPGYSKSEFAACTLQNDIYISGGHYNSSDVWRYVSQLDTWVRVASLIKGRWRHKMAALQGRLYAVGGFDGLDRMGSVERYSSFSNEWLPVAPLLEAVSSAALVSCGEMLYLIGGAVNDFSNTNKVQCYDPVENQWAYASPAPFTLRCINAVSFNGTIYVMGGLMDKIYSYSPKMDVWSEVAMLPGSVESCGVTVCNARIYILGGRDKSGIGIDRVHSLDPSTGELTEEPPMSRCVSYHGCVTITQHVKR</sequence>
<gene>
    <name evidence="4" type="primary">Klhl35</name>
    <name evidence="4" type="ORF">AOXY_G8095</name>
</gene>
<dbReference type="SMART" id="SM00875">
    <property type="entry name" value="BACK"/>
    <property type="match status" value="1"/>
</dbReference>
<name>A0AAD8DHG4_ACIOX</name>
<keyword evidence="1" id="KW-0880">Kelch repeat</keyword>
<keyword evidence="2" id="KW-0677">Repeat</keyword>
<dbReference type="SUPFAM" id="SSF117281">
    <property type="entry name" value="Kelch motif"/>
    <property type="match status" value="1"/>
</dbReference>
<dbReference type="InterPro" id="IPR006652">
    <property type="entry name" value="Kelch_1"/>
</dbReference>
<proteinExistence type="predicted"/>
<organism evidence="4 5">
    <name type="scientific">Acipenser oxyrinchus oxyrinchus</name>
    <dbReference type="NCBI Taxonomy" id="40147"/>
    <lineage>
        <taxon>Eukaryota</taxon>
        <taxon>Metazoa</taxon>
        <taxon>Chordata</taxon>
        <taxon>Craniata</taxon>
        <taxon>Vertebrata</taxon>
        <taxon>Euteleostomi</taxon>
        <taxon>Actinopterygii</taxon>
        <taxon>Chondrostei</taxon>
        <taxon>Acipenseriformes</taxon>
        <taxon>Acipenseridae</taxon>
        <taxon>Acipenser</taxon>
    </lineage>
</organism>
<dbReference type="InterPro" id="IPR011333">
    <property type="entry name" value="SKP1/BTB/POZ_sf"/>
</dbReference>
<dbReference type="PROSITE" id="PS50097">
    <property type="entry name" value="BTB"/>
    <property type="match status" value="1"/>
</dbReference>
<dbReference type="InterPro" id="IPR030601">
    <property type="entry name" value="KLHL35_BTB_POZ_dom"/>
</dbReference>
<evidence type="ECO:0000313" key="5">
    <source>
        <dbReference type="Proteomes" id="UP001230051"/>
    </source>
</evidence>
<accession>A0AAD8DHG4</accession>
<dbReference type="EMBL" id="JAGXEW010000007">
    <property type="protein sequence ID" value="KAK1169330.1"/>
    <property type="molecule type" value="Genomic_DNA"/>
</dbReference>
<dbReference type="Pfam" id="PF24681">
    <property type="entry name" value="Kelch_KLHDC2_KLHL20_DRC7"/>
    <property type="match status" value="1"/>
</dbReference>
<feature type="domain" description="BTB" evidence="3">
    <location>
        <begin position="43"/>
        <end position="110"/>
    </location>
</feature>
<dbReference type="Proteomes" id="UP001230051">
    <property type="component" value="Unassembled WGS sequence"/>
</dbReference>
<keyword evidence="5" id="KW-1185">Reference proteome</keyword>
<dbReference type="Gene3D" id="1.25.40.420">
    <property type="match status" value="1"/>
</dbReference>
<dbReference type="InterPro" id="IPR015915">
    <property type="entry name" value="Kelch-typ_b-propeller"/>
</dbReference>
<dbReference type="SMART" id="SM00225">
    <property type="entry name" value="BTB"/>
    <property type="match status" value="1"/>
</dbReference>
<dbReference type="AlphaFoldDB" id="A0AAD8DHG4"/>
<dbReference type="Pfam" id="PF01344">
    <property type="entry name" value="Kelch_1"/>
    <property type="match status" value="1"/>
</dbReference>
<evidence type="ECO:0000313" key="4">
    <source>
        <dbReference type="EMBL" id="KAK1169330.1"/>
    </source>
</evidence>
<dbReference type="CDD" id="cd18265">
    <property type="entry name" value="BTB_POZ_KLHL35"/>
    <property type="match status" value="1"/>
</dbReference>
<dbReference type="FunFam" id="1.25.40.420:FF:000001">
    <property type="entry name" value="Kelch-like family member 12"/>
    <property type="match status" value="1"/>
</dbReference>
<dbReference type="PANTHER" id="PTHR45632:SF5">
    <property type="entry name" value="KELCH-LIKE PROTEIN 22"/>
    <property type="match status" value="1"/>
</dbReference>
<dbReference type="InterPro" id="IPR017096">
    <property type="entry name" value="BTB-kelch_protein"/>
</dbReference>
<evidence type="ECO:0000256" key="1">
    <source>
        <dbReference type="ARBA" id="ARBA00022441"/>
    </source>
</evidence>
<dbReference type="Pfam" id="PF00651">
    <property type="entry name" value="BTB"/>
    <property type="match status" value="1"/>
</dbReference>
<dbReference type="SMART" id="SM00612">
    <property type="entry name" value="Kelch"/>
    <property type="match status" value="6"/>
</dbReference>
<dbReference type="PIRSF" id="PIRSF037037">
    <property type="entry name" value="Kelch-like_protein_gigaxonin"/>
    <property type="match status" value="1"/>
</dbReference>
<reference evidence="4" key="1">
    <citation type="submission" date="2022-02" db="EMBL/GenBank/DDBJ databases">
        <title>Atlantic sturgeon de novo genome assembly.</title>
        <authorList>
            <person name="Stock M."/>
            <person name="Klopp C."/>
            <person name="Guiguen Y."/>
            <person name="Cabau C."/>
            <person name="Parinello H."/>
            <person name="Santidrian Yebra-Pimentel E."/>
            <person name="Kuhl H."/>
            <person name="Dirks R.P."/>
            <person name="Guessner J."/>
            <person name="Wuertz S."/>
            <person name="Du K."/>
            <person name="Schartl M."/>
        </authorList>
    </citation>
    <scope>NUCLEOTIDE SEQUENCE</scope>
    <source>
        <strain evidence="4">STURGEONOMICS-FGT-2020</strain>
        <tissue evidence="4">Whole blood</tissue>
    </source>
</reference>
<dbReference type="Gene3D" id="2.120.10.80">
    <property type="entry name" value="Kelch-type beta propeller"/>
    <property type="match status" value="1"/>
</dbReference>
<evidence type="ECO:0000256" key="2">
    <source>
        <dbReference type="ARBA" id="ARBA00022737"/>
    </source>
</evidence>
<protein>
    <submittedName>
        <fullName evidence="4">Kelch-like protein 35</fullName>
    </submittedName>
</protein>
<dbReference type="InterPro" id="IPR000210">
    <property type="entry name" value="BTB/POZ_dom"/>
</dbReference>
<dbReference type="Gene3D" id="3.30.710.10">
    <property type="entry name" value="Potassium Channel Kv1.1, Chain A"/>
    <property type="match status" value="1"/>
</dbReference>
<dbReference type="PANTHER" id="PTHR45632">
    <property type="entry name" value="LD33804P"/>
    <property type="match status" value="1"/>
</dbReference>
<evidence type="ECO:0000259" key="3">
    <source>
        <dbReference type="PROSITE" id="PS50097"/>
    </source>
</evidence>
<dbReference type="Pfam" id="PF07707">
    <property type="entry name" value="BACK"/>
    <property type="match status" value="1"/>
</dbReference>
<dbReference type="InterPro" id="IPR011705">
    <property type="entry name" value="BACK"/>
</dbReference>
<comment type="caution">
    <text evidence="4">The sequence shown here is derived from an EMBL/GenBank/DDBJ whole genome shotgun (WGS) entry which is preliminary data.</text>
</comment>
<dbReference type="SUPFAM" id="SSF54695">
    <property type="entry name" value="POZ domain"/>
    <property type="match status" value="1"/>
</dbReference>